<dbReference type="PROSITE" id="PS00108">
    <property type="entry name" value="PROTEIN_KINASE_ST"/>
    <property type="match status" value="1"/>
</dbReference>
<dbReference type="GO" id="GO:0005737">
    <property type="term" value="C:cytoplasm"/>
    <property type="evidence" value="ECO:0007669"/>
    <property type="project" value="TreeGrafter"/>
</dbReference>
<dbReference type="InterPro" id="IPR053235">
    <property type="entry name" value="Ser_Thr_kinase"/>
</dbReference>
<evidence type="ECO:0000259" key="1">
    <source>
        <dbReference type="PROSITE" id="PS50011"/>
    </source>
</evidence>
<comment type="caution">
    <text evidence="2">The sequence shown here is derived from an EMBL/GenBank/DDBJ whole genome shotgun (WGS) entry which is preliminary data.</text>
</comment>
<name>A0A318XMP6_9FIRM</name>
<dbReference type="GO" id="GO:0005524">
    <property type="term" value="F:ATP binding"/>
    <property type="evidence" value="ECO:0007669"/>
    <property type="project" value="InterPro"/>
</dbReference>
<dbReference type="OrthoDB" id="9788659at2"/>
<gene>
    <name evidence="2" type="ORF">LY28_00955</name>
</gene>
<organism evidence="2 3">
    <name type="scientific">Ruminiclostridium sufflavum DSM 19573</name>
    <dbReference type="NCBI Taxonomy" id="1121337"/>
    <lineage>
        <taxon>Bacteria</taxon>
        <taxon>Bacillati</taxon>
        <taxon>Bacillota</taxon>
        <taxon>Clostridia</taxon>
        <taxon>Eubacteriales</taxon>
        <taxon>Oscillospiraceae</taxon>
        <taxon>Ruminiclostridium</taxon>
    </lineage>
</organism>
<dbReference type="EMBL" id="QKMR01000004">
    <property type="protein sequence ID" value="PYG89132.1"/>
    <property type="molecule type" value="Genomic_DNA"/>
</dbReference>
<evidence type="ECO:0000313" key="3">
    <source>
        <dbReference type="Proteomes" id="UP000248132"/>
    </source>
</evidence>
<dbReference type="InterPro" id="IPR011009">
    <property type="entry name" value="Kinase-like_dom_sf"/>
</dbReference>
<dbReference type="AlphaFoldDB" id="A0A318XMP6"/>
<dbReference type="SUPFAM" id="SSF56112">
    <property type="entry name" value="Protein kinase-like (PK-like)"/>
    <property type="match status" value="1"/>
</dbReference>
<dbReference type="PROSITE" id="PS50011">
    <property type="entry name" value="PROTEIN_KINASE_DOM"/>
    <property type="match status" value="1"/>
</dbReference>
<dbReference type="InterPro" id="IPR000719">
    <property type="entry name" value="Prot_kinase_dom"/>
</dbReference>
<dbReference type="Proteomes" id="UP000248132">
    <property type="component" value="Unassembled WGS sequence"/>
</dbReference>
<reference evidence="2 3" key="1">
    <citation type="submission" date="2018-06" db="EMBL/GenBank/DDBJ databases">
        <title>Genomic Encyclopedia of Type Strains, Phase I: the one thousand microbial genomes (KMG-I) project.</title>
        <authorList>
            <person name="Kyrpides N."/>
        </authorList>
    </citation>
    <scope>NUCLEOTIDE SEQUENCE [LARGE SCALE GENOMIC DNA]</scope>
    <source>
        <strain evidence="2 3">DSM 19573</strain>
    </source>
</reference>
<dbReference type="Gene3D" id="1.10.510.10">
    <property type="entry name" value="Transferase(Phosphotransferase) domain 1"/>
    <property type="match status" value="1"/>
</dbReference>
<dbReference type="SUPFAM" id="SSF52540">
    <property type="entry name" value="P-loop containing nucleoside triphosphate hydrolases"/>
    <property type="match status" value="1"/>
</dbReference>
<keyword evidence="2" id="KW-0808">Transferase</keyword>
<dbReference type="Pfam" id="PF00069">
    <property type="entry name" value="Pkinase"/>
    <property type="match status" value="1"/>
</dbReference>
<keyword evidence="3" id="KW-1185">Reference proteome</keyword>
<accession>A0A318XMP6</accession>
<proteinExistence type="predicted"/>
<evidence type="ECO:0000313" key="2">
    <source>
        <dbReference type="EMBL" id="PYG89132.1"/>
    </source>
</evidence>
<keyword evidence="2" id="KW-0418">Kinase</keyword>
<dbReference type="GO" id="GO:0004674">
    <property type="term" value="F:protein serine/threonine kinase activity"/>
    <property type="evidence" value="ECO:0007669"/>
    <property type="project" value="TreeGrafter"/>
</dbReference>
<dbReference type="Gene3D" id="3.40.50.300">
    <property type="entry name" value="P-loop containing nucleotide triphosphate hydrolases"/>
    <property type="match status" value="1"/>
</dbReference>
<sequence>MQSNSFYSKYKYIKALGSGGCGKVFLARNIALGNLWAVKEIVKGRETTISGYIEPEILKRVNHPALPRICDVFEDDDKIYIVEDYLEGTCLKQKLDEKGKFEEPTVIDWAIQLCDVLEYLHSQKPSAIIYGDMKPHNIILTKEGFVKLIDFGVSAMVSETNNKYEEACNSNKYNDNTIPQTAFIGTKGYAAPEQFTGNGISRASDIYSLGITIIQLLTGFDPLTEFMVFQNDRYARNISPELHKIIKRCIHYNPVLRYRSAGILKKEFCQYNLKYGVCSKNDLIGLKSTFDFAKVIAISGARGTGVSTITAAIAEYMAREPTSVCIVDLSKSGLLEKGIFVSEICKSDSEAKNLLNNISKINSNLYYLKLNSLARKVPSEMLTLHKYLGELQKRFSYIVLDVDMTLLTYLEQYLNHIFLVSDMNPFNLSAASQVMRTDGLAAKCIFKTSFVINKFYMGEISSHNILQSILLTEDATAEIQDLTANANIFEVPYEQKIYLKWMYSYFGEALSFKRLMDEGFRQAILNILSDTILPARRKKSRFTFKKLLSKVVI</sequence>
<dbReference type="CDD" id="cd14014">
    <property type="entry name" value="STKc_PknB_like"/>
    <property type="match status" value="1"/>
</dbReference>
<dbReference type="RefSeq" id="WP_110461021.1">
    <property type="nucleotide sequence ID" value="NZ_QKMR01000004.1"/>
</dbReference>
<feature type="domain" description="Protein kinase" evidence="1">
    <location>
        <begin position="10"/>
        <end position="269"/>
    </location>
</feature>
<protein>
    <submittedName>
        <fullName evidence="2">Serine/threonine-protein kinase</fullName>
    </submittedName>
</protein>
<dbReference type="InterPro" id="IPR027417">
    <property type="entry name" value="P-loop_NTPase"/>
</dbReference>
<dbReference type="SMART" id="SM00220">
    <property type="entry name" value="S_TKc"/>
    <property type="match status" value="1"/>
</dbReference>
<dbReference type="PANTHER" id="PTHR24361">
    <property type="entry name" value="MITOGEN-ACTIVATED KINASE KINASE KINASE"/>
    <property type="match status" value="1"/>
</dbReference>
<dbReference type="InterPro" id="IPR008271">
    <property type="entry name" value="Ser/Thr_kinase_AS"/>
</dbReference>